<evidence type="ECO:0000313" key="2">
    <source>
        <dbReference type="EMBL" id="BCI92778.1"/>
    </source>
</evidence>
<keyword evidence="1" id="KW-0812">Transmembrane</keyword>
<evidence type="ECO:0000256" key="1">
    <source>
        <dbReference type="SAM" id="Phobius"/>
    </source>
</evidence>
<keyword evidence="3" id="KW-1185">Reference proteome</keyword>
<dbReference type="AlphaFoldDB" id="A0A7G1IVE3"/>
<name>A0A7G1IVE3_MYCKA</name>
<reference evidence="2 3" key="1">
    <citation type="submission" date="2020-07" db="EMBL/GenBank/DDBJ databases">
        <title>Mycobacterium kansasii (former subtype) with zoonotic potential isolated from diseased indoor pet cat, Japan.</title>
        <authorList>
            <person name="Fukano H."/>
            <person name="Terazono T."/>
            <person name="Hoshino Y."/>
        </authorList>
    </citation>
    <scope>NUCLEOTIDE SEQUENCE [LARGE SCALE GENOMIC DNA]</scope>
    <source>
        <strain evidence="2 3">Kuro-I</strain>
    </source>
</reference>
<organism evidence="2 3">
    <name type="scientific">Mycobacterium kansasii</name>
    <dbReference type="NCBI Taxonomy" id="1768"/>
    <lineage>
        <taxon>Bacteria</taxon>
        <taxon>Bacillati</taxon>
        <taxon>Actinomycetota</taxon>
        <taxon>Actinomycetes</taxon>
        <taxon>Mycobacteriales</taxon>
        <taxon>Mycobacteriaceae</taxon>
        <taxon>Mycobacterium</taxon>
    </lineage>
</organism>
<keyword evidence="1" id="KW-0472">Membrane</keyword>
<gene>
    <name evidence="2" type="ORF">NIIDMKKI_79840</name>
</gene>
<proteinExistence type="predicted"/>
<sequence length="164" mass="18246">MDTFTPSIDWSNEVAGSLWWLAEAWTISGAALLAVGTLIARYTTWGRQFWEVTGGYFKGHDSFPVWGRLALLLMLVMVAVRINILLSYYSNDLYTALQVAFEGRQRRHAGPQFRHPRLLGGHRDLCRAGDHLHHAGRGRPVSNAGVHHPVAGLAHAPIDGRLAR</sequence>
<keyword evidence="1" id="KW-1133">Transmembrane helix</keyword>
<accession>A0A7G1IVE3</accession>
<dbReference type="EMBL" id="AP023343">
    <property type="protein sequence ID" value="BCI92778.1"/>
    <property type="molecule type" value="Genomic_DNA"/>
</dbReference>
<evidence type="ECO:0000313" key="3">
    <source>
        <dbReference type="Proteomes" id="UP000516380"/>
    </source>
</evidence>
<protein>
    <submittedName>
        <fullName evidence="2">Uncharacterized protein</fullName>
    </submittedName>
</protein>
<feature type="transmembrane region" description="Helical" evidence="1">
    <location>
        <begin position="20"/>
        <end position="44"/>
    </location>
</feature>
<feature type="transmembrane region" description="Helical" evidence="1">
    <location>
        <begin position="65"/>
        <end position="89"/>
    </location>
</feature>
<dbReference type="Proteomes" id="UP000516380">
    <property type="component" value="Chromosome"/>
</dbReference>